<proteinExistence type="predicted"/>
<reference evidence="2 3" key="1">
    <citation type="submission" date="2016-03" db="EMBL/GenBank/DDBJ databases">
        <title>EvidentialGene: Evidence-directed Construction of Genes on Genomes.</title>
        <authorList>
            <person name="Gilbert D.G."/>
            <person name="Choi J.-H."/>
            <person name="Mockaitis K."/>
            <person name="Colbourne J."/>
            <person name="Pfrender M."/>
        </authorList>
    </citation>
    <scope>NUCLEOTIDE SEQUENCE [LARGE SCALE GENOMIC DNA]</scope>
    <source>
        <strain evidence="2 3">Xinb3</strain>
        <tissue evidence="2">Complete organism</tissue>
    </source>
</reference>
<keyword evidence="1" id="KW-0732">Signal</keyword>
<gene>
    <name evidence="2" type="ORF">APZ42_009229</name>
</gene>
<dbReference type="AlphaFoldDB" id="A0A164E515"/>
<sequence>MSIVVFALMQLFVLNGLIVKSEEYSKAWPLLDASLQLATVVCDCTKGSLLVNNSCRLV</sequence>
<feature type="chain" id="PRO_5007849700" evidence="1">
    <location>
        <begin position="17"/>
        <end position="58"/>
    </location>
</feature>
<organism evidence="2 3">
    <name type="scientific">Daphnia magna</name>
    <dbReference type="NCBI Taxonomy" id="35525"/>
    <lineage>
        <taxon>Eukaryota</taxon>
        <taxon>Metazoa</taxon>
        <taxon>Ecdysozoa</taxon>
        <taxon>Arthropoda</taxon>
        <taxon>Crustacea</taxon>
        <taxon>Branchiopoda</taxon>
        <taxon>Diplostraca</taxon>
        <taxon>Cladocera</taxon>
        <taxon>Anomopoda</taxon>
        <taxon>Daphniidae</taxon>
        <taxon>Daphnia</taxon>
    </lineage>
</organism>
<evidence type="ECO:0000313" key="3">
    <source>
        <dbReference type="Proteomes" id="UP000076858"/>
    </source>
</evidence>
<feature type="signal peptide" evidence="1">
    <location>
        <begin position="1"/>
        <end position="16"/>
    </location>
</feature>
<accession>A0A164E515</accession>
<protein>
    <submittedName>
        <fullName evidence="2">Uncharacterized protein</fullName>
    </submittedName>
</protein>
<evidence type="ECO:0000256" key="1">
    <source>
        <dbReference type="SAM" id="SignalP"/>
    </source>
</evidence>
<evidence type="ECO:0000313" key="2">
    <source>
        <dbReference type="EMBL" id="KZR96433.1"/>
    </source>
</evidence>
<name>A0A164E515_9CRUS</name>
<dbReference type="EMBL" id="LRGB01024944">
    <property type="protein sequence ID" value="KZR96433.1"/>
    <property type="molecule type" value="Genomic_DNA"/>
</dbReference>
<dbReference type="Proteomes" id="UP000076858">
    <property type="component" value="Unassembled WGS sequence"/>
</dbReference>
<keyword evidence="3" id="KW-1185">Reference proteome</keyword>
<comment type="caution">
    <text evidence="2">The sequence shown here is derived from an EMBL/GenBank/DDBJ whole genome shotgun (WGS) entry which is preliminary data.</text>
</comment>